<reference evidence="8 9" key="1">
    <citation type="submission" date="2020-12" db="EMBL/GenBank/DDBJ databases">
        <title>Effect of drift, selection, and recombination on the evolution of hybrid genomes in Candida yeast pathogens.</title>
        <authorList>
            <person name="Mixao V."/>
            <person name="Ksiezopolska E."/>
            <person name="Saus E."/>
            <person name="Boekhout T."/>
            <person name="Gacser A."/>
            <person name="Gabaldon T."/>
        </authorList>
    </citation>
    <scope>NUCLEOTIDE SEQUENCE [LARGE SCALE GENOMIC DNA]</scope>
    <source>
        <strain evidence="8 9">BP57</strain>
    </source>
</reference>
<evidence type="ECO:0000256" key="3">
    <source>
        <dbReference type="ARBA" id="ARBA00022862"/>
    </source>
</evidence>
<name>A0A8H7ZH67_9ASCO</name>
<dbReference type="SUPFAM" id="SSF52833">
    <property type="entry name" value="Thioredoxin-like"/>
    <property type="match status" value="1"/>
</dbReference>
<keyword evidence="3" id="KW-0049">Antioxidant</keyword>
<comment type="caution">
    <text evidence="8">The sequence shown here is derived from an EMBL/GenBank/DDBJ whole genome shotgun (WGS) entry which is preliminary data.</text>
</comment>
<dbReference type="PANTHER" id="PTHR10430">
    <property type="entry name" value="PEROXIREDOXIN"/>
    <property type="match status" value="1"/>
</dbReference>
<dbReference type="GO" id="GO:0008379">
    <property type="term" value="F:thioredoxin peroxidase activity"/>
    <property type="evidence" value="ECO:0007669"/>
    <property type="project" value="InterPro"/>
</dbReference>
<dbReference type="Proteomes" id="UP000669133">
    <property type="component" value="Unassembled WGS sequence"/>
</dbReference>
<evidence type="ECO:0000256" key="6">
    <source>
        <dbReference type="PIRSR" id="PIRSR637944-1"/>
    </source>
</evidence>
<dbReference type="GO" id="GO:0005739">
    <property type="term" value="C:mitochondrion"/>
    <property type="evidence" value="ECO:0007669"/>
    <property type="project" value="TreeGrafter"/>
</dbReference>
<feature type="active site" description="Cysteine sulfenic acid (-SOH) intermediate" evidence="6">
    <location>
        <position position="69"/>
    </location>
</feature>
<dbReference type="InterPro" id="IPR037944">
    <property type="entry name" value="PRX5-like"/>
</dbReference>
<accession>A0A8H7ZH67</accession>
<dbReference type="Pfam" id="PF08534">
    <property type="entry name" value="Redoxin"/>
    <property type="match status" value="1"/>
</dbReference>
<evidence type="ECO:0000313" key="8">
    <source>
        <dbReference type="EMBL" id="KAG5419460.1"/>
    </source>
</evidence>
<sequence length="190" mass="20799">MTFAQGSPFPEGVKFAYIPINTNDTRLIDPLKCQQPLQLKLDEIISYLATTQQSKVLIVSVPGAWTPTCGEIHVPPYLQNIASLGSNGVGCVIVLASNDPFVVNSWGKVLIKQFYNVDDNKKGVMPKIVFANDVDGFSRKNGLAADVGGFSRNKRYAAVIDCKTRNVEYLGVETERKVDKSGYEAVLAKL</sequence>
<dbReference type="EMBL" id="JAEOAQ010000003">
    <property type="protein sequence ID" value="KAG5419460.1"/>
    <property type="molecule type" value="Genomic_DNA"/>
</dbReference>
<dbReference type="GeneID" id="93651856"/>
<organism evidence="8 9">
    <name type="scientific">Candida metapsilosis</name>
    <dbReference type="NCBI Taxonomy" id="273372"/>
    <lineage>
        <taxon>Eukaryota</taxon>
        <taxon>Fungi</taxon>
        <taxon>Dikarya</taxon>
        <taxon>Ascomycota</taxon>
        <taxon>Saccharomycotina</taxon>
        <taxon>Pichiomycetes</taxon>
        <taxon>Debaryomycetaceae</taxon>
        <taxon>Candida/Lodderomyces clade</taxon>
        <taxon>Candida</taxon>
    </lineage>
</organism>
<evidence type="ECO:0000256" key="1">
    <source>
        <dbReference type="ARBA" id="ARBA00010505"/>
    </source>
</evidence>
<dbReference type="InterPro" id="IPR036249">
    <property type="entry name" value="Thioredoxin-like_sf"/>
</dbReference>
<evidence type="ECO:0000256" key="5">
    <source>
        <dbReference type="ARBA" id="ARBA00023284"/>
    </source>
</evidence>
<protein>
    <recommendedName>
        <fullName evidence="7">Redoxin domain-containing protein</fullName>
    </recommendedName>
</protein>
<dbReference type="OrthoDB" id="195498at2759"/>
<keyword evidence="2" id="KW-0575">Peroxidase</keyword>
<dbReference type="PANTHER" id="PTHR10430:SF16">
    <property type="entry name" value="PEROXIREDOXIN-5, MITOCHONDRIAL"/>
    <property type="match status" value="1"/>
</dbReference>
<feature type="domain" description="Redoxin" evidence="7">
    <location>
        <begin position="48"/>
        <end position="187"/>
    </location>
</feature>
<dbReference type="GO" id="GO:0042744">
    <property type="term" value="P:hydrogen peroxide catabolic process"/>
    <property type="evidence" value="ECO:0007669"/>
    <property type="project" value="TreeGrafter"/>
</dbReference>
<keyword evidence="4" id="KW-0560">Oxidoreductase</keyword>
<evidence type="ECO:0000259" key="7">
    <source>
        <dbReference type="Pfam" id="PF08534"/>
    </source>
</evidence>
<evidence type="ECO:0000256" key="2">
    <source>
        <dbReference type="ARBA" id="ARBA00022559"/>
    </source>
</evidence>
<dbReference type="GO" id="GO:0005777">
    <property type="term" value="C:peroxisome"/>
    <property type="evidence" value="ECO:0007669"/>
    <property type="project" value="TreeGrafter"/>
</dbReference>
<evidence type="ECO:0000313" key="9">
    <source>
        <dbReference type="Proteomes" id="UP000669133"/>
    </source>
</evidence>
<dbReference type="GO" id="GO:0034599">
    <property type="term" value="P:cellular response to oxidative stress"/>
    <property type="evidence" value="ECO:0007669"/>
    <property type="project" value="InterPro"/>
</dbReference>
<keyword evidence="5" id="KW-0676">Redox-active center</keyword>
<proteinExistence type="inferred from homology"/>
<keyword evidence="9" id="KW-1185">Reference proteome</keyword>
<dbReference type="Gene3D" id="3.40.30.10">
    <property type="entry name" value="Glutaredoxin"/>
    <property type="match status" value="1"/>
</dbReference>
<dbReference type="RefSeq" id="XP_067548576.1">
    <property type="nucleotide sequence ID" value="XM_067692170.1"/>
</dbReference>
<dbReference type="AlphaFoldDB" id="A0A8H7ZH67"/>
<comment type="similarity">
    <text evidence="1">Belongs to the peroxiredoxin family. Prx5 subfamily.</text>
</comment>
<evidence type="ECO:0000256" key="4">
    <source>
        <dbReference type="ARBA" id="ARBA00023002"/>
    </source>
</evidence>
<dbReference type="GO" id="GO:0045454">
    <property type="term" value="P:cell redox homeostasis"/>
    <property type="evidence" value="ECO:0007669"/>
    <property type="project" value="TreeGrafter"/>
</dbReference>
<dbReference type="InterPro" id="IPR013740">
    <property type="entry name" value="Redoxin"/>
</dbReference>
<gene>
    <name evidence="8" type="ORF">I9W82_003227</name>
</gene>